<sequence length="58" mass="6208">VAASEGRRPVHPARRASRLGGGTWAPGAFRRPSPGRCRPAADAPPRTRLARRPAPARM</sequence>
<proteinExistence type="predicted"/>
<feature type="non-terminal residue" evidence="2">
    <location>
        <position position="58"/>
    </location>
</feature>
<accession>A0A6J4SLE4</accession>
<name>A0A6J4SLE4_9ACTN</name>
<feature type="non-terminal residue" evidence="2">
    <location>
        <position position="1"/>
    </location>
</feature>
<gene>
    <name evidence="2" type="ORF">AVDCRST_MAG85-1652</name>
</gene>
<feature type="region of interest" description="Disordered" evidence="1">
    <location>
        <begin position="1"/>
        <end position="58"/>
    </location>
</feature>
<dbReference type="EMBL" id="CADCVT010000181">
    <property type="protein sequence ID" value="CAA9499187.1"/>
    <property type="molecule type" value="Genomic_DNA"/>
</dbReference>
<evidence type="ECO:0000256" key="1">
    <source>
        <dbReference type="SAM" id="MobiDB-lite"/>
    </source>
</evidence>
<organism evidence="2">
    <name type="scientific">uncultured Solirubrobacteraceae bacterium</name>
    <dbReference type="NCBI Taxonomy" id="1162706"/>
    <lineage>
        <taxon>Bacteria</taxon>
        <taxon>Bacillati</taxon>
        <taxon>Actinomycetota</taxon>
        <taxon>Thermoleophilia</taxon>
        <taxon>Solirubrobacterales</taxon>
        <taxon>Solirubrobacteraceae</taxon>
        <taxon>environmental samples</taxon>
    </lineage>
</organism>
<protein>
    <submittedName>
        <fullName evidence="2">Uncharacterized protein</fullName>
    </submittedName>
</protein>
<dbReference type="AlphaFoldDB" id="A0A6J4SLE4"/>
<evidence type="ECO:0000313" key="2">
    <source>
        <dbReference type="EMBL" id="CAA9499187.1"/>
    </source>
</evidence>
<reference evidence="2" key="1">
    <citation type="submission" date="2020-02" db="EMBL/GenBank/DDBJ databases">
        <authorList>
            <person name="Meier V. D."/>
        </authorList>
    </citation>
    <scope>NUCLEOTIDE SEQUENCE</scope>
    <source>
        <strain evidence="2">AVDCRST_MAG85</strain>
    </source>
</reference>
<feature type="compositionally biased region" description="Low complexity" evidence="1">
    <location>
        <begin position="34"/>
        <end position="58"/>
    </location>
</feature>